<proteinExistence type="predicted"/>
<name>A0ABQ7FT03_DUNSA</name>
<evidence type="ECO:0000313" key="2">
    <source>
        <dbReference type="Proteomes" id="UP000815325"/>
    </source>
</evidence>
<comment type="caution">
    <text evidence="1">The sequence shown here is derived from an EMBL/GenBank/DDBJ whole genome shotgun (WGS) entry which is preliminary data.</text>
</comment>
<organism evidence="1 2">
    <name type="scientific">Dunaliella salina</name>
    <name type="common">Green alga</name>
    <name type="synonym">Protococcus salinus</name>
    <dbReference type="NCBI Taxonomy" id="3046"/>
    <lineage>
        <taxon>Eukaryota</taxon>
        <taxon>Viridiplantae</taxon>
        <taxon>Chlorophyta</taxon>
        <taxon>core chlorophytes</taxon>
        <taxon>Chlorophyceae</taxon>
        <taxon>CS clade</taxon>
        <taxon>Chlamydomonadales</taxon>
        <taxon>Dunaliellaceae</taxon>
        <taxon>Dunaliella</taxon>
    </lineage>
</organism>
<reference evidence="1" key="1">
    <citation type="submission" date="2017-08" db="EMBL/GenBank/DDBJ databases">
        <authorList>
            <person name="Polle J.E."/>
            <person name="Barry K."/>
            <person name="Cushman J."/>
            <person name="Schmutz J."/>
            <person name="Tran D."/>
            <person name="Hathwaick L.T."/>
            <person name="Yim W.C."/>
            <person name="Jenkins J."/>
            <person name="Mckie-Krisberg Z.M."/>
            <person name="Prochnik S."/>
            <person name="Lindquist E."/>
            <person name="Dockter R.B."/>
            <person name="Adam C."/>
            <person name="Molina H."/>
            <person name="Bunkerborg J."/>
            <person name="Jin E."/>
            <person name="Buchheim M."/>
            <person name="Magnuson J."/>
        </authorList>
    </citation>
    <scope>NUCLEOTIDE SEQUENCE</scope>
    <source>
        <strain evidence="1">CCAP 19/18</strain>
    </source>
</reference>
<gene>
    <name evidence="1" type="ORF">DUNSADRAFT_8086</name>
</gene>
<protein>
    <recommendedName>
        <fullName evidence="3">Encoded protein</fullName>
    </recommendedName>
</protein>
<evidence type="ECO:0000313" key="1">
    <source>
        <dbReference type="EMBL" id="KAF5825622.1"/>
    </source>
</evidence>
<accession>A0ABQ7FT03</accession>
<keyword evidence="2" id="KW-1185">Reference proteome</keyword>
<dbReference type="Proteomes" id="UP000815325">
    <property type="component" value="Unassembled WGS sequence"/>
</dbReference>
<sequence length="90" mass="10180">MPWARMLPPLYSLFVQFHIASRQQNYKSDGNLYSFVGCGSKNMYCLQGCLRVREGLASFYTFGASNLAEQHQSILLGTETPLQNPCLLKE</sequence>
<dbReference type="EMBL" id="MU072365">
    <property type="protein sequence ID" value="KAF5825622.1"/>
    <property type="molecule type" value="Genomic_DNA"/>
</dbReference>
<evidence type="ECO:0008006" key="3">
    <source>
        <dbReference type="Google" id="ProtNLM"/>
    </source>
</evidence>